<gene>
    <name evidence="1" type="ORF">NCCP691_01090</name>
</gene>
<sequence>MIRSILCFMLSLLLFGCDKDGNLLQEPGLDRLQRGVSSEGDVRSVMGAPDRVYEDSDGTRALQYPKGPAGTRTWEFLIGRDGRLVDYRQLLTEENFARIKPGMTREEVHRILGRERKIERYARKNEEVLDWRYLSPFGEQFFNVHFDISTGRVTGTSSQDARNY</sequence>
<name>A0ABQ4Q010_9BURK</name>
<evidence type="ECO:0000313" key="1">
    <source>
        <dbReference type="EMBL" id="GIZ50095.1"/>
    </source>
</evidence>
<dbReference type="RefSeq" id="WP_220806283.1">
    <property type="nucleotide sequence ID" value="NZ_BPMK01000001.1"/>
</dbReference>
<dbReference type="EMBL" id="BPMK01000001">
    <property type="protein sequence ID" value="GIZ50095.1"/>
    <property type="molecule type" value="Genomic_DNA"/>
</dbReference>
<comment type="caution">
    <text evidence="1">The sequence shown here is derived from an EMBL/GenBank/DDBJ whole genome shotgun (WGS) entry which is preliminary data.</text>
</comment>
<protein>
    <recommendedName>
        <fullName evidence="3">Beta-barrel assembly machine subunit BamE</fullName>
    </recommendedName>
</protein>
<keyword evidence="2" id="KW-1185">Reference proteome</keyword>
<dbReference type="Proteomes" id="UP000887222">
    <property type="component" value="Unassembled WGS sequence"/>
</dbReference>
<dbReference type="PROSITE" id="PS51257">
    <property type="entry name" value="PROKAR_LIPOPROTEIN"/>
    <property type="match status" value="1"/>
</dbReference>
<reference evidence="1 2" key="1">
    <citation type="journal article" date="2022" name="Int. J. Syst. Evol. Microbiol.">
        <title>Noviherbaspirillum aridicola sp. nov., isolated from an arid soil in Pakistan.</title>
        <authorList>
            <person name="Khan I.U."/>
            <person name="Saqib M."/>
            <person name="Amin A."/>
            <person name="Hussain F."/>
            <person name="Li L."/>
            <person name="Liu Y.H."/>
            <person name="Fang B.Z."/>
            <person name="Ahmed I."/>
            <person name="Li W.J."/>
        </authorList>
    </citation>
    <scope>NUCLEOTIDE SEQUENCE [LARGE SCALE GENOMIC DNA]</scope>
    <source>
        <strain evidence="1 2">NCCP-691</strain>
    </source>
</reference>
<dbReference type="Gene3D" id="3.10.450.730">
    <property type="entry name" value="BLIP domain"/>
    <property type="match status" value="1"/>
</dbReference>
<evidence type="ECO:0000313" key="2">
    <source>
        <dbReference type="Proteomes" id="UP000887222"/>
    </source>
</evidence>
<proteinExistence type="predicted"/>
<accession>A0ABQ4Q010</accession>
<evidence type="ECO:0008006" key="3">
    <source>
        <dbReference type="Google" id="ProtNLM"/>
    </source>
</evidence>
<organism evidence="1 2">
    <name type="scientific">Noviherbaspirillum aridicola</name>
    <dbReference type="NCBI Taxonomy" id="2849687"/>
    <lineage>
        <taxon>Bacteria</taxon>
        <taxon>Pseudomonadati</taxon>
        <taxon>Pseudomonadota</taxon>
        <taxon>Betaproteobacteria</taxon>
        <taxon>Burkholderiales</taxon>
        <taxon>Oxalobacteraceae</taxon>
        <taxon>Noviherbaspirillum</taxon>
    </lineage>
</organism>